<dbReference type="InterPro" id="IPR043130">
    <property type="entry name" value="CDP-OH_PTrfase_TM_dom"/>
</dbReference>
<feature type="transmembrane region" description="Helical" evidence="17">
    <location>
        <begin position="198"/>
        <end position="216"/>
    </location>
</feature>
<accession>A0A8J3EHT4</accession>
<evidence type="ECO:0000256" key="9">
    <source>
        <dbReference type="ARBA" id="ARBA00022989"/>
    </source>
</evidence>
<evidence type="ECO:0000256" key="4">
    <source>
        <dbReference type="ARBA" id="ARBA00013174"/>
    </source>
</evidence>
<dbReference type="GO" id="GO:0003882">
    <property type="term" value="F:CDP-diacylglycerol-serine O-phosphatidyltransferase activity"/>
    <property type="evidence" value="ECO:0007669"/>
    <property type="project" value="UniProtKB-EC"/>
</dbReference>
<name>A0A8J3EHT4_9RHOB</name>
<dbReference type="PANTHER" id="PTHR14269:SF61">
    <property type="entry name" value="CDP-DIACYLGLYCEROL--SERINE O-PHOSPHATIDYLTRANSFERASE"/>
    <property type="match status" value="1"/>
</dbReference>
<sequence>MAADPETPGTDRDAAAGAGSPATGAHETATPDPKPAQPKANEKLTLIQLLPNMLTVVAICAGLTAIRYGLQGSYEIAVQLILLAAVLDGMDGRLARALKSESGMGAELDSLADFLNFGVAPGFLLYTWALEDSRSFGWLAVLIFAVCAVVRLARFNVQRKSEDKEHDNAYFTGVPSPAGAMLVMLPMVLSFAFATGPFLPDLVIVVWMVLVGLSMISRIPTWSFKTTRIPRKNAKFFLVAVAFALAAAVSYAWITLALLCLAYIAAVIIMLPRRKLPLSGRKDG</sequence>
<keyword evidence="7 15" id="KW-0808">Transferase</keyword>
<dbReference type="PROSITE" id="PS00379">
    <property type="entry name" value="CDP_ALCOHOL_P_TRANSF"/>
    <property type="match status" value="1"/>
</dbReference>
<evidence type="ECO:0000256" key="5">
    <source>
        <dbReference type="ARBA" id="ARBA00017171"/>
    </source>
</evidence>
<gene>
    <name evidence="18" type="ORF">GCM10011415_32530</name>
</gene>
<reference evidence="18" key="2">
    <citation type="submission" date="2020-09" db="EMBL/GenBank/DDBJ databases">
        <authorList>
            <person name="Sun Q."/>
            <person name="Zhou Y."/>
        </authorList>
    </citation>
    <scope>NUCLEOTIDE SEQUENCE</scope>
    <source>
        <strain evidence="18">CGMCC 1.15762</strain>
    </source>
</reference>
<keyword evidence="12" id="KW-0594">Phospholipid biosynthesis</keyword>
<proteinExistence type="inferred from homology"/>
<evidence type="ECO:0000256" key="17">
    <source>
        <dbReference type="SAM" id="Phobius"/>
    </source>
</evidence>
<dbReference type="PANTHER" id="PTHR14269">
    <property type="entry name" value="CDP-DIACYLGLYCEROL--GLYCEROL-3-PHOSPHATE 3-PHOSPHATIDYLTRANSFERASE-RELATED"/>
    <property type="match status" value="1"/>
</dbReference>
<dbReference type="InterPro" id="IPR048254">
    <property type="entry name" value="CDP_ALCOHOL_P_TRANSF_CS"/>
</dbReference>
<evidence type="ECO:0000313" key="18">
    <source>
        <dbReference type="EMBL" id="GGG80626.1"/>
    </source>
</evidence>
<evidence type="ECO:0000256" key="16">
    <source>
        <dbReference type="SAM" id="MobiDB-lite"/>
    </source>
</evidence>
<evidence type="ECO:0000256" key="12">
    <source>
        <dbReference type="ARBA" id="ARBA00023209"/>
    </source>
</evidence>
<keyword evidence="11 17" id="KW-0472">Membrane</keyword>
<reference evidence="18" key="1">
    <citation type="journal article" date="2014" name="Int. J. Syst. Evol. Microbiol.">
        <title>Complete genome sequence of Corynebacterium casei LMG S-19264T (=DSM 44701T), isolated from a smear-ripened cheese.</title>
        <authorList>
            <consortium name="US DOE Joint Genome Institute (JGI-PGF)"/>
            <person name="Walter F."/>
            <person name="Albersmeier A."/>
            <person name="Kalinowski J."/>
            <person name="Ruckert C."/>
        </authorList>
    </citation>
    <scope>NUCLEOTIDE SEQUENCE</scope>
    <source>
        <strain evidence="18">CGMCC 1.15762</strain>
    </source>
</reference>
<feature type="region of interest" description="Disordered" evidence="16">
    <location>
        <begin position="1"/>
        <end position="38"/>
    </location>
</feature>
<dbReference type="EMBL" id="BMJV01000007">
    <property type="protein sequence ID" value="GGG80626.1"/>
    <property type="molecule type" value="Genomic_DNA"/>
</dbReference>
<feature type="transmembrane region" description="Helical" evidence="17">
    <location>
        <begin position="236"/>
        <end position="269"/>
    </location>
</feature>
<dbReference type="GO" id="GO:0016020">
    <property type="term" value="C:membrane"/>
    <property type="evidence" value="ECO:0007669"/>
    <property type="project" value="InterPro"/>
</dbReference>
<evidence type="ECO:0000256" key="14">
    <source>
        <dbReference type="ARBA" id="ARBA00032361"/>
    </source>
</evidence>
<evidence type="ECO:0000256" key="10">
    <source>
        <dbReference type="ARBA" id="ARBA00023098"/>
    </source>
</evidence>
<dbReference type="InterPro" id="IPR050324">
    <property type="entry name" value="CDP-alcohol_PTase-I"/>
</dbReference>
<keyword evidence="10" id="KW-0443">Lipid metabolism</keyword>
<comment type="caution">
    <text evidence="18">The sequence shown here is derived from an EMBL/GenBank/DDBJ whole genome shotgun (WGS) entry which is preliminary data.</text>
</comment>
<evidence type="ECO:0000256" key="6">
    <source>
        <dbReference type="ARBA" id="ARBA00022516"/>
    </source>
</evidence>
<keyword evidence="9 17" id="KW-1133">Transmembrane helix</keyword>
<evidence type="ECO:0000256" key="11">
    <source>
        <dbReference type="ARBA" id="ARBA00023136"/>
    </source>
</evidence>
<evidence type="ECO:0000256" key="7">
    <source>
        <dbReference type="ARBA" id="ARBA00022679"/>
    </source>
</evidence>
<keyword evidence="8 17" id="KW-0812">Transmembrane</keyword>
<feature type="transmembrane region" description="Helical" evidence="17">
    <location>
        <begin position="136"/>
        <end position="157"/>
    </location>
</feature>
<evidence type="ECO:0000256" key="8">
    <source>
        <dbReference type="ARBA" id="ARBA00022692"/>
    </source>
</evidence>
<dbReference type="InterPro" id="IPR004533">
    <property type="entry name" value="CDP-diaglyc--ser_O-PTrfase"/>
</dbReference>
<keyword evidence="6" id="KW-0444">Lipid biosynthesis</keyword>
<dbReference type="NCBIfam" id="TIGR00473">
    <property type="entry name" value="pssA"/>
    <property type="match status" value="1"/>
</dbReference>
<dbReference type="InterPro" id="IPR000462">
    <property type="entry name" value="CDP-OH_P_trans"/>
</dbReference>
<protein>
    <recommendedName>
        <fullName evidence="5">CDP-diacylglycerol--serine O-phosphatidyltransferase</fullName>
        <ecNumber evidence="4">2.7.8.8</ecNumber>
    </recommendedName>
    <alternativeName>
        <fullName evidence="14">Phosphatidylserine synthase</fullName>
    </alternativeName>
</protein>
<feature type="transmembrane region" description="Helical" evidence="17">
    <location>
        <begin position="169"/>
        <end position="192"/>
    </location>
</feature>
<dbReference type="Proteomes" id="UP000617145">
    <property type="component" value="Unassembled WGS sequence"/>
</dbReference>
<keyword evidence="19" id="KW-1185">Reference proteome</keyword>
<dbReference type="AlphaFoldDB" id="A0A8J3EHT4"/>
<comment type="similarity">
    <text evidence="3 15">Belongs to the CDP-alcohol phosphatidyltransferase class-I family.</text>
</comment>
<evidence type="ECO:0000256" key="13">
    <source>
        <dbReference type="ARBA" id="ARBA00023264"/>
    </source>
</evidence>
<feature type="compositionally biased region" description="Low complexity" evidence="16">
    <location>
        <begin position="15"/>
        <end position="25"/>
    </location>
</feature>
<evidence type="ECO:0000256" key="15">
    <source>
        <dbReference type="RuleBase" id="RU003750"/>
    </source>
</evidence>
<evidence type="ECO:0000256" key="1">
    <source>
        <dbReference type="ARBA" id="ARBA00000287"/>
    </source>
</evidence>
<evidence type="ECO:0000256" key="3">
    <source>
        <dbReference type="ARBA" id="ARBA00010441"/>
    </source>
</evidence>
<feature type="transmembrane region" description="Helical" evidence="17">
    <location>
        <begin position="44"/>
        <end position="66"/>
    </location>
</feature>
<organism evidence="18 19">
    <name type="scientific">Salipiger pallidus</name>
    <dbReference type="NCBI Taxonomy" id="1775170"/>
    <lineage>
        <taxon>Bacteria</taxon>
        <taxon>Pseudomonadati</taxon>
        <taxon>Pseudomonadota</taxon>
        <taxon>Alphaproteobacteria</taxon>
        <taxon>Rhodobacterales</taxon>
        <taxon>Roseobacteraceae</taxon>
        <taxon>Salipiger</taxon>
    </lineage>
</organism>
<dbReference type="Gene3D" id="1.20.120.1760">
    <property type="match status" value="1"/>
</dbReference>
<dbReference type="GO" id="GO:0012505">
    <property type="term" value="C:endomembrane system"/>
    <property type="evidence" value="ECO:0007669"/>
    <property type="project" value="UniProtKB-SubCell"/>
</dbReference>
<keyword evidence="13" id="KW-1208">Phospholipid metabolism</keyword>
<dbReference type="EC" id="2.7.8.8" evidence="4"/>
<dbReference type="GO" id="GO:0008654">
    <property type="term" value="P:phospholipid biosynthetic process"/>
    <property type="evidence" value="ECO:0007669"/>
    <property type="project" value="UniProtKB-KW"/>
</dbReference>
<evidence type="ECO:0000313" key="19">
    <source>
        <dbReference type="Proteomes" id="UP000617145"/>
    </source>
</evidence>
<evidence type="ECO:0000256" key="2">
    <source>
        <dbReference type="ARBA" id="ARBA00004127"/>
    </source>
</evidence>
<dbReference type="Pfam" id="PF01066">
    <property type="entry name" value="CDP-OH_P_transf"/>
    <property type="match status" value="1"/>
</dbReference>
<comment type="catalytic activity">
    <reaction evidence="1">
        <text>a CDP-1,2-diacyl-sn-glycerol + L-serine = a 1,2-diacyl-sn-glycero-3-phospho-L-serine + CMP + H(+)</text>
        <dbReference type="Rhea" id="RHEA:16913"/>
        <dbReference type="ChEBI" id="CHEBI:15378"/>
        <dbReference type="ChEBI" id="CHEBI:33384"/>
        <dbReference type="ChEBI" id="CHEBI:57262"/>
        <dbReference type="ChEBI" id="CHEBI:58332"/>
        <dbReference type="ChEBI" id="CHEBI:60377"/>
        <dbReference type="EC" id="2.7.8.8"/>
    </reaction>
</comment>
<comment type="subcellular location">
    <subcellularLocation>
        <location evidence="2">Endomembrane system</location>
        <topology evidence="2">Multi-pass membrane protein</topology>
    </subcellularLocation>
</comment>